<feature type="domain" description="ChsH2 C-terminal OB-fold" evidence="1">
    <location>
        <begin position="43"/>
        <end position="106"/>
    </location>
</feature>
<dbReference type="Pfam" id="PF01796">
    <property type="entry name" value="OB_ChsH2_C"/>
    <property type="match status" value="1"/>
</dbReference>
<dbReference type="InterPro" id="IPR022002">
    <property type="entry name" value="ChsH2_Znr"/>
</dbReference>
<dbReference type="PANTHER" id="PTHR34075:SF5">
    <property type="entry name" value="BLR3430 PROTEIN"/>
    <property type="match status" value="1"/>
</dbReference>
<dbReference type="Pfam" id="PF12172">
    <property type="entry name" value="zf-ChsH2"/>
    <property type="match status" value="1"/>
</dbReference>
<comment type="caution">
    <text evidence="3">The sequence shown here is derived from an EMBL/GenBank/DDBJ whole genome shotgun (WGS) entry which is preliminary data.</text>
</comment>
<evidence type="ECO:0000313" key="3">
    <source>
        <dbReference type="EMBL" id="OBG03228.1"/>
    </source>
</evidence>
<accession>A0A1A2ECD5</accession>
<feature type="domain" description="ChsH2 rubredoxin-like zinc ribbon" evidence="2">
    <location>
        <begin position="4"/>
        <end position="39"/>
    </location>
</feature>
<dbReference type="Gene3D" id="6.10.30.10">
    <property type="match status" value="1"/>
</dbReference>
<dbReference type="InterPro" id="IPR002878">
    <property type="entry name" value="ChsH2_C"/>
</dbReference>
<reference evidence="4" key="1">
    <citation type="submission" date="2016-06" db="EMBL/GenBank/DDBJ databases">
        <authorList>
            <person name="Sutton G."/>
            <person name="Brinkac L."/>
            <person name="Sanka R."/>
            <person name="Adams M."/>
            <person name="Lau E."/>
            <person name="Mehaffy C."/>
            <person name="Tameris M."/>
            <person name="Hatherill M."/>
            <person name="Hanekom W."/>
            <person name="Mahomed H."/>
            <person name="Mcshane H."/>
        </authorList>
    </citation>
    <scope>NUCLEOTIDE SEQUENCE [LARGE SCALE GENOMIC DNA]</scope>
    <source>
        <strain evidence="4">852014-51077_SCH5608930-a</strain>
    </source>
</reference>
<evidence type="ECO:0000259" key="1">
    <source>
        <dbReference type="Pfam" id="PF01796"/>
    </source>
</evidence>
<dbReference type="EMBL" id="LZIN01000075">
    <property type="protein sequence ID" value="OBG03228.1"/>
    <property type="molecule type" value="Genomic_DNA"/>
</dbReference>
<gene>
    <name evidence="3" type="ORF">A5771_14365</name>
</gene>
<dbReference type="InterPro" id="IPR052513">
    <property type="entry name" value="Thioester_dehydratase-like"/>
</dbReference>
<organism evidence="3 4">
    <name type="scientific">Mycolicibacter sinensis (strain JDM601)</name>
    <name type="common">Mycobacterium sinense</name>
    <dbReference type="NCBI Taxonomy" id="875328"/>
    <lineage>
        <taxon>Bacteria</taxon>
        <taxon>Bacillati</taxon>
        <taxon>Actinomycetota</taxon>
        <taxon>Actinomycetes</taxon>
        <taxon>Mycobacteriales</taxon>
        <taxon>Mycobacteriaceae</taxon>
        <taxon>Mycolicibacter</taxon>
    </lineage>
</organism>
<dbReference type="OrthoDB" id="7470921at2"/>
<name>A0A1A2ECD5_MYCSD</name>
<protein>
    <recommendedName>
        <fullName evidence="5">DNA-binding protein</fullName>
    </recommendedName>
</protein>
<evidence type="ECO:0000313" key="4">
    <source>
        <dbReference type="Proteomes" id="UP000093985"/>
    </source>
</evidence>
<dbReference type="Proteomes" id="UP000093985">
    <property type="component" value="Unassembled WGS sequence"/>
</dbReference>
<dbReference type="InterPro" id="IPR012340">
    <property type="entry name" value="NA-bd_OB-fold"/>
</dbReference>
<evidence type="ECO:0008006" key="5">
    <source>
        <dbReference type="Google" id="ProtNLM"/>
    </source>
</evidence>
<sequence length="125" mass="14031">MEFWRSGADGQLRMQRCGSCRRWQHPPNPVCSHCLSREVDFEAVSGYGTVYSATINHQPWLPHLIEPYAVIVVELDEQSGLRFVSRMVAMPVDQVAVGMRVRVVFEPLGDGLYAPLFTAAEGVPR</sequence>
<dbReference type="SUPFAM" id="SSF50249">
    <property type="entry name" value="Nucleic acid-binding proteins"/>
    <property type="match status" value="1"/>
</dbReference>
<dbReference type="PANTHER" id="PTHR34075">
    <property type="entry name" value="BLR3430 PROTEIN"/>
    <property type="match status" value="1"/>
</dbReference>
<evidence type="ECO:0000259" key="2">
    <source>
        <dbReference type="Pfam" id="PF12172"/>
    </source>
</evidence>
<dbReference type="AlphaFoldDB" id="A0A1A2ECD5"/>
<proteinExistence type="predicted"/>